<evidence type="ECO:0000313" key="2">
    <source>
        <dbReference type="EMBL" id="OGZ61057.1"/>
    </source>
</evidence>
<dbReference type="Pfam" id="PF01869">
    <property type="entry name" value="BcrAD_BadFG"/>
    <property type="match status" value="1"/>
</dbReference>
<dbReference type="InterPro" id="IPR052519">
    <property type="entry name" value="Euk-type_GlcNAc_Kinase"/>
</dbReference>
<dbReference type="InterPro" id="IPR002731">
    <property type="entry name" value="ATPase_BadF"/>
</dbReference>
<feature type="domain" description="ATPase BadF/BadG/BcrA/BcrD type" evidence="1">
    <location>
        <begin position="5"/>
        <end position="288"/>
    </location>
</feature>
<sequence>MKYILGVDAGGTKTIAQIAAENGKVLGEGVAGAVHMQLVSNEQFIATLANAVADAVHKAGTIKNLQFDAAFLGIAGIDSIADQNRARELVSKVVSTKNSKNLYVENDVKIVRAAGSNAAHGVAVISGTGSNVYGVNKKGKEAWAIGLGPVMSDEGSSWWIGERALRLADRSYDGRGEKTALEQELMRHFGVNDFRELSTATQGLSKKEVAELSPLVERVALKKDKIAAQIFTEAAAQLALGVNTVVKNINMQNEVFDIVASGGTFNSGLNFGNLIQKNLEASKAKLIVLKEPPVNGALKLARQLLT</sequence>
<organism evidence="2 3">
    <name type="scientific">Candidatus Spechtbacteria bacterium RIFCSPLOWO2_01_FULL_46_10</name>
    <dbReference type="NCBI Taxonomy" id="1802163"/>
    <lineage>
        <taxon>Bacteria</taxon>
        <taxon>Candidatus Spechtiibacteriota</taxon>
    </lineage>
</organism>
<dbReference type="PANTHER" id="PTHR43190">
    <property type="entry name" value="N-ACETYL-D-GLUCOSAMINE KINASE"/>
    <property type="match status" value="1"/>
</dbReference>
<evidence type="ECO:0000259" key="1">
    <source>
        <dbReference type="Pfam" id="PF01869"/>
    </source>
</evidence>
<dbReference type="Proteomes" id="UP000179153">
    <property type="component" value="Unassembled WGS sequence"/>
</dbReference>
<dbReference type="PANTHER" id="PTHR43190:SF3">
    <property type="entry name" value="N-ACETYL-D-GLUCOSAMINE KINASE"/>
    <property type="match status" value="1"/>
</dbReference>
<evidence type="ECO:0000313" key="3">
    <source>
        <dbReference type="Proteomes" id="UP000179153"/>
    </source>
</evidence>
<dbReference type="InterPro" id="IPR043129">
    <property type="entry name" value="ATPase_NBD"/>
</dbReference>
<reference evidence="2 3" key="1">
    <citation type="journal article" date="2016" name="Nat. Commun.">
        <title>Thousands of microbial genomes shed light on interconnected biogeochemical processes in an aquifer system.</title>
        <authorList>
            <person name="Anantharaman K."/>
            <person name="Brown C.T."/>
            <person name="Hug L.A."/>
            <person name="Sharon I."/>
            <person name="Castelle C.J."/>
            <person name="Probst A.J."/>
            <person name="Thomas B.C."/>
            <person name="Singh A."/>
            <person name="Wilkins M.J."/>
            <person name="Karaoz U."/>
            <person name="Brodie E.L."/>
            <person name="Williams K.H."/>
            <person name="Hubbard S.S."/>
            <person name="Banfield J.F."/>
        </authorList>
    </citation>
    <scope>NUCLEOTIDE SEQUENCE [LARGE SCALE GENOMIC DNA]</scope>
</reference>
<protein>
    <recommendedName>
        <fullName evidence="1">ATPase BadF/BadG/BcrA/BcrD type domain-containing protein</fullName>
    </recommendedName>
</protein>
<comment type="caution">
    <text evidence="2">The sequence shown here is derived from an EMBL/GenBank/DDBJ whole genome shotgun (WGS) entry which is preliminary data.</text>
</comment>
<dbReference type="STRING" id="1802163.A2932_01085"/>
<gene>
    <name evidence="2" type="ORF">A2932_01085</name>
</gene>
<name>A0A1G2HEZ3_9BACT</name>
<dbReference type="SUPFAM" id="SSF53067">
    <property type="entry name" value="Actin-like ATPase domain"/>
    <property type="match status" value="2"/>
</dbReference>
<dbReference type="EMBL" id="MHOI01000031">
    <property type="protein sequence ID" value="OGZ61057.1"/>
    <property type="molecule type" value="Genomic_DNA"/>
</dbReference>
<dbReference type="CDD" id="cd24007">
    <property type="entry name" value="ASKHA_NBD_eukNAGK-like"/>
    <property type="match status" value="1"/>
</dbReference>
<dbReference type="AlphaFoldDB" id="A0A1G2HEZ3"/>
<dbReference type="Gene3D" id="3.30.420.40">
    <property type="match status" value="2"/>
</dbReference>
<accession>A0A1G2HEZ3</accession>
<proteinExistence type="predicted"/>